<name>E0RTU4_WINT6</name>
<dbReference type="SUPFAM" id="SSF49785">
    <property type="entry name" value="Galactose-binding domain-like"/>
    <property type="match status" value="1"/>
</dbReference>
<organism evidence="3 4">
    <name type="scientific">Winmispira thermophila (strain ATCC 49972 / DSM 6192 / RI 19.B1)</name>
    <name type="common">Spirochaeta thermophila</name>
    <dbReference type="NCBI Taxonomy" id="665571"/>
    <lineage>
        <taxon>Bacteria</taxon>
        <taxon>Pseudomonadati</taxon>
        <taxon>Spirochaetota</taxon>
        <taxon>Spirochaetia</taxon>
        <taxon>Winmispirales</taxon>
        <taxon>Winmispiraceae</taxon>
        <taxon>Winmispira</taxon>
    </lineage>
</organism>
<dbReference type="KEGG" id="sta:STHERM_c15290"/>
<dbReference type="PaxDb" id="665571-STHERM_c15290"/>
<keyword evidence="2" id="KW-0732">Signal</keyword>
<protein>
    <recommendedName>
        <fullName evidence="5">CBM11 domain-containing protein</fullName>
    </recommendedName>
</protein>
<dbReference type="InterPro" id="IPR008979">
    <property type="entry name" value="Galactose-bd-like_sf"/>
</dbReference>
<feature type="region of interest" description="Disordered" evidence="1">
    <location>
        <begin position="48"/>
        <end position="68"/>
    </location>
</feature>
<accession>E0RTU4</accession>
<dbReference type="HOGENOM" id="CLU_1137476_0_0_12"/>
<reference evidence="3 4" key="2">
    <citation type="journal article" date="2010" name="J. Bacteriol.">
        <title>Genome sequence of the polysaccharide-degrading, thermophilic anaerobe Spirochaeta thermophila DSM 6192.</title>
        <authorList>
            <person name="Angelov A."/>
            <person name="Liebl S."/>
            <person name="Ballschmiter M."/>
            <person name="Bomeke M."/>
            <person name="Lehmann R."/>
            <person name="Liesegang H."/>
            <person name="Daniel R."/>
            <person name="Liebl W."/>
        </authorList>
    </citation>
    <scope>NUCLEOTIDE SEQUENCE [LARGE SCALE GENOMIC DNA]</scope>
    <source>
        <strain evidence="4">ATCC 49972 / DSM 6192 / RI 19.B1</strain>
    </source>
</reference>
<gene>
    <name evidence="3" type="ordered locus">STHERM_c15290</name>
</gene>
<evidence type="ECO:0000313" key="3">
    <source>
        <dbReference type="EMBL" id="ADN02469.1"/>
    </source>
</evidence>
<dbReference type="eggNOG" id="ENOG5031ZRF">
    <property type="taxonomic scope" value="Bacteria"/>
</dbReference>
<evidence type="ECO:0008006" key="5">
    <source>
        <dbReference type="Google" id="ProtNLM"/>
    </source>
</evidence>
<sequence>MNLKRFFILVVGVGLLLLGACSNPAGSEEKKDSGTTLVSEQVSMWTIAPGSGNEDQSAENYSVAPDVDNVNPNGGGTGCMKVTFSSNPWAMTELYAPIPDDDYSGYEGVAFDIKIDYSENFCVIVRGDNTSVGEQQHWKYENYVYYGGTPDTWQTVQFAFADFTDPGWATSGSNVDATIYDFFSNPDTVVTQLNINPILNLGDSEAGEAEDTPITFYIDNIRLYDEDGVLEDLVLFDFDDVQEQ</sequence>
<dbReference type="Proteomes" id="UP000001296">
    <property type="component" value="Chromosome"/>
</dbReference>
<evidence type="ECO:0000256" key="1">
    <source>
        <dbReference type="SAM" id="MobiDB-lite"/>
    </source>
</evidence>
<feature type="chain" id="PRO_5003139781" description="CBM11 domain-containing protein" evidence="2">
    <location>
        <begin position="28"/>
        <end position="244"/>
    </location>
</feature>
<proteinExistence type="predicted"/>
<dbReference type="Gene3D" id="2.60.120.430">
    <property type="entry name" value="Galactose-binding lectin"/>
    <property type="match status" value="1"/>
</dbReference>
<reference key="1">
    <citation type="submission" date="2009-08" db="EMBL/GenBank/DDBJ databases">
        <title>The genome sequence of Spirochaeta thermophila DSM6192.</title>
        <authorList>
            <person name="Angelov A."/>
            <person name="Mientus M."/>
            <person name="Wittenberg S."/>
            <person name="Lehmann R."/>
            <person name="Liesegang H."/>
            <person name="Daniel R."/>
            <person name="Liebl W."/>
        </authorList>
    </citation>
    <scope>NUCLEOTIDE SEQUENCE</scope>
    <source>
        <strain>DSM 6192</strain>
    </source>
</reference>
<dbReference type="RefSeq" id="WP_013314309.1">
    <property type="nucleotide sequence ID" value="NC_014484.1"/>
</dbReference>
<feature type="signal peptide" evidence="2">
    <location>
        <begin position="1"/>
        <end position="27"/>
    </location>
</feature>
<dbReference type="AlphaFoldDB" id="E0RTU4"/>
<dbReference type="EMBL" id="CP001698">
    <property type="protein sequence ID" value="ADN02469.1"/>
    <property type="molecule type" value="Genomic_DNA"/>
</dbReference>
<dbReference type="PROSITE" id="PS51257">
    <property type="entry name" value="PROKAR_LIPOPROTEIN"/>
    <property type="match status" value="1"/>
</dbReference>
<evidence type="ECO:0000256" key="2">
    <source>
        <dbReference type="SAM" id="SignalP"/>
    </source>
</evidence>
<evidence type="ECO:0000313" key="4">
    <source>
        <dbReference type="Proteomes" id="UP000001296"/>
    </source>
</evidence>